<dbReference type="RefSeq" id="WP_012609137.1">
    <property type="nucleotide sequence ID" value="NC_011766.1"/>
</dbReference>
<dbReference type="GeneID" id="7171494"/>
<sequence length="182" mass="21370">MSSEQKFIVDAMLGSLARWLRILGYDTVYGNKMEDWLILRRAELEGRIILTRDRSLHHKALKRGLKSILLQDEDLAAMLARIAGLTGIRLYVDYEKTRCPEDNTLLRKTDKSEVKDKVPPRVYSIHEDFWICPRCGKVYWVGNHWRMIEMILSDARKKLSMFQKQFEKGMISEHSAPFRVNL</sequence>
<dbReference type="HOGENOM" id="CLU_112469_1_0_2"/>
<dbReference type="EMBL" id="CP001140">
    <property type="protein sequence ID" value="ACL11796.1"/>
    <property type="molecule type" value="Genomic_DNA"/>
</dbReference>
<organism evidence="2 3">
    <name type="scientific">Desulfurococcus amylolyticus (strain DSM 18924 / JCM 16383 / VKM B-2413 / 1221n)</name>
    <name type="common">Desulfurococcus kamchatkensis</name>
    <dbReference type="NCBI Taxonomy" id="490899"/>
    <lineage>
        <taxon>Archaea</taxon>
        <taxon>Thermoproteota</taxon>
        <taxon>Thermoprotei</taxon>
        <taxon>Desulfurococcales</taxon>
        <taxon>Desulfurococcaceae</taxon>
        <taxon>Desulfurococcus</taxon>
    </lineage>
</organism>
<dbReference type="Proteomes" id="UP000006903">
    <property type="component" value="Chromosome"/>
</dbReference>
<dbReference type="PANTHER" id="PTHR39081">
    <property type="entry name" value="MUT7-C DOMAIN-CONTAINING PROTEIN"/>
    <property type="match status" value="1"/>
</dbReference>
<reference evidence="2 3" key="1">
    <citation type="journal article" date="2009" name="J. Bacteriol.">
        <title>Complete genome sequence of the anaerobic, protein-degrading hyperthermophilic crenarchaeon Desulfurococcus kamchatkensis.</title>
        <authorList>
            <person name="Ravin N.V."/>
            <person name="Mardanov A.V."/>
            <person name="Beletsky A.V."/>
            <person name="Kublanov I.V."/>
            <person name="Kolganova T.V."/>
            <person name="Lebedinsky A.V."/>
            <person name="Chernyh N.A."/>
            <person name="Bonch-Osmolovskaya E.A."/>
            <person name="Skryabin K.G."/>
        </authorList>
    </citation>
    <scope>NUCLEOTIDE SEQUENCE [LARGE SCALE GENOMIC DNA]</scope>
    <source>
        <strain evidence="3">DSM 18924 / JCM 16383 / VKM B-2413 / 1221n</strain>
    </source>
</reference>
<protein>
    <recommendedName>
        <fullName evidence="1">Mut7-C RNAse domain-containing protein</fullName>
    </recommendedName>
</protein>
<name>B8D6R5_DESA1</name>
<dbReference type="KEGG" id="dka:DKAM_1470"/>
<gene>
    <name evidence="2" type="ordered locus">DKAM_1470</name>
</gene>
<evidence type="ECO:0000259" key="1">
    <source>
        <dbReference type="Pfam" id="PF01927"/>
    </source>
</evidence>
<dbReference type="STRING" id="490899.DKAM_1470"/>
<evidence type="ECO:0000313" key="2">
    <source>
        <dbReference type="EMBL" id="ACL11796.1"/>
    </source>
</evidence>
<evidence type="ECO:0000313" key="3">
    <source>
        <dbReference type="Proteomes" id="UP000006903"/>
    </source>
</evidence>
<accession>B8D6R5</accession>
<proteinExistence type="predicted"/>
<dbReference type="InterPro" id="IPR002782">
    <property type="entry name" value="Mut7-C_RNAse_dom"/>
</dbReference>
<dbReference type="AlphaFoldDB" id="B8D6R5"/>
<dbReference type="SUPFAM" id="SSF88723">
    <property type="entry name" value="PIN domain-like"/>
    <property type="match status" value="1"/>
</dbReference>
<feature type="domain" description="Mut7-C RNAse" evidence="1">
    <location>
        <begin position="5"/>
        <end position="150"/>
    </location>
</feature>
<dbReference type="InterPro" id="IPR029060">
    <property type="entry name" value="PIN-like_dom_sf"/>
</dbReference>
<dbReference type="Pfam" id="PF01927">
    <property type="entry name" value="Mut7-C"/>
    <property type="match status" value="1"/>
</dbReference>
<dbReference type="PANTHER" id="PTHR39081:SF1">
    <property type="entry name" value="MUT7-C RNASE DOMAIN-CONTAINING PROTEIN"/>
    <property type="match status" value="1"/>
</dbReference>
<dbReference type="eggNOG" id="arCOG04290">
    <property type="taxonomic scope" value="Archaea"/>
</dbReference>